<sequence length="90" mass="10804">MVDKKYFRQYESYTDTVHFLNDSIYTSSSWSGIDGNTFNYHRFEHNGFDILFTDKYPPFIIKNIVKDTIYISTFSEEKEDYIMTKVLDNN</sequence>
<name>A0A090QDG4_NONUL</name>
<organism evidence="1 2">
    <name type="scientific">Nonlabens ulvanivorans</name>
    <name type="common">Persicivirga ulvanivorans</name>
    <dbReference type="NCBI Taxonomy" id="906888"/>
    <lineage>
        <taxon>Bacteria</taxon>
        <taxon>Pseudomonadati</taxon>
        <taxon>Bacteroidota</taxon>
        <taxon>Flavobacteriia</taxon>
        <taxon>Flavobacteriales</taxon>
        <taxon>Flavobacteriaceae</taxon>
        <taxon>Nonlabens</taxon>
    </lineage>
</organism>
<comment type="caution">
    <text evidence="1">The sequence shown here is derived from an EMBL/GenBank/DDBJ whole genome shotgun (WGS) entry which is preliminary data.</text>
</comment>
<dbReference type="AlphaFoldDB" id="A0A090QDG4"/>
<gene>
    <name evidence="1" type="ORF">JCM19314_537</name>
</gene>
<dbReference type="EMBL" id="BBMM01000004">
    <property type="protein sequence ID" value="GAL00283.1"/>
    <property type="molecule type" value="Genomic_DNA"/>
</dbReference>
<evidence type="ECO:0000313" key="1">
    <source>
        <dbReference type="EMBL" id="GAL00283.1"/>
    </source>
</evidence>
<reference evidence="1 2" key="1">
    <citation type="journal article" date="2014" name="Genome Announc.">
        <title>Draft Genome Sequences of Marine Flavobacterium Nonlabens Strains NR17, NR24, NR27, NR32, NR33, and Ara13.</title>
        <authorList>
            <person name="Nakanishi M."/>
            <person name="Meirelles P."/>
            <person name="Suzuki R."/>
            <person name="Takatani N."/>
            <person name="Mino S."/>
            <person name="Suda W."/>
            <person name="Oshima K."/>
            <person name="Hattori M."/>
            <person name="Ohkuma M."/>
            <person name="Hosokawa M."/>
            <person name="Miyashita K."/>
            <person name="Thompson F.L."/>
            <person name="Niwa A."/>
            <person name="Sawabe T."/>
            <person name="Sawabe T."/>
        </authorList>
    </citation>
    <scope>NUCLEOTIDE SEQUENCE [LARGE SCALE GENOMIC DNA]</scope>
    <source>
        <strain evidence="2">JCM19314</strain>
    </source>
</reference>
<evidence type="ECO:0000313" key="2">
    <source>
        <dbReference type="Proteomes" id="UP000029226"/>
    </source>
</evidence>
<proteinExistence type="predicted"/>
<accession>A0A090QDG4</accession>
<protein>
    <submittedName>
        <fullName evidence="1">Uncharacterized protein</fullName>
    </submittedName>
</protein>
<dbReference type="Proteomes" id="UP000029226">
    <property type="component" value="Unassembled WGS sequence"/>
</dbReference>